<evidence type="ECO:0000313" key="1">
    <source>
        <dbReference type="EMBL" id="PRQ36612.1"/>
    </source>
</evidence>
<comment type="caution">
    <text evidence="1">The sequence shown here is derived from an EMBL/GenBank/DDBJ whole genome shotgun (WGS) entry which is preliminary data.</text>
</comment>
<dbReference type="Proteomes" id="UP000238479">
    <property type="component" value="Chromosome 4"/>
</dbReference>
<protein>
    <submittedName>
        <fullName evidence="1">Uncharacterized protein</fullName>
    </submittedName>
</protein>
<proteinExistence type="predicted"/>
<dbReference type="EMBL" id="PDCK01000042">
    <property type="protein sequence ID" value="PRQ36612.1"/>
    <property type="molecule type" value="Genomic_DNA"/>
</dbReference>
<accession>A0A2P6QR11</accession>
<name>A0A2P6QR11_ROSCH</name>
<dbReference type="Gramene" id="PRQ36612">
    <property type="protein sequence ID" value="PRQ36612"/>
    <property type="gene ID" value="RchiOBHm_Chr4g0393531"/>
</dbReference>
<organism evidence="1 2">
    <name type="scientific">Rosa chinensis</name>
    <name type="common">China rose</name>
    <dbReference type="NCBI Taxonomy" id="74649"/>
    <lineage>
        <taxon>Eukaryota</taxon>
        <taxon>Viridiplantae</taxon>
        <taxon>Streptophyta</taxon>
        <taxon>Embryophyta</taxon>
        <taxon>Tracheophyta</taxon>
        <taxon>Spermatophyta</taxon>
        <taxon>Magnoliopsida</taxon>
        <taxon>eudicotyledons</taxon>
        <taxon>Gunneridae</taxon>
        <taxon>Pentapetalae</taxon>
        <taxon>rosids</taxon>
        <taxon>fabids</taxon>
        <taxon>Rosales</taxon>
        <taxon>Rosaceae</taxon>
        <taxon>Rosoideae</taxon>
        <taxon>Rosoideae incertae sedis</taxon>
        <taxon>Rosa</taxon>
    </lineage>
</organism>
<reference evidence="1 2" key="1">
    <citation type="journal article" date="2018" name="Nat. Genet.">
        <title>The Rosa genome provides new insights in the design of modern roses.</title>
        <authorList>
            <person name="Bendahmane M."/>
        </authorList>
    </citation>
    <scope>NUCLEOTIDE SEQUENCE [LARGE SCALE GENOMIC DNA]</scope>
    <source>
        <strain evidence="2">cv. Old Blush</strain>
    </source>
</reference>
<sequence length="95" mass="10819">MSLNPKISNLKRKGSIARKHVVKGFLCLKGHVLACNFGCLYLRHDCWIYDLLFIPYGPVVRRSRQIGKGCKRGVGAVLTHFSIRVAAFCSKWVQW</sequence>
<keyword evidence="2" id="KW-1185">Reference proteome</keyword>
<gene>
    <name evidence="1" type="ORF">RchiOBHm_Chr4g0393531</name>
</gene>
<evidence type="ECO:0000313" key="2">
    <source>
        <dbReference type="Proteomes" id="UP000238479"/>
    </source>
</evidence>
<dbReference type="AlphaFoldDB" id="A0A2P6QR11"/>